<comment type="caution">
    <text evidence="2">The sequence shown here is derived from an EMBL/GenBank/DDBJ whole genome shotgun (WGS) entry which is preliminary data.</text>
</comment>
<name>A0A917UDD5_9ACTN</name>
<feature type="compositionally biased region" description="Basic and acidic residues" evidence="1">
    <location>
        <begin position="9"/>
        <end position="27"/>
    </location>
</feature>
<dbReference type="RefSeq" id="WP_190257424.1">
    <property type="nucleotide sequence ID" value="NZ_BMPI01000097.1"/>
</dbReference>
<reference evidence="2" key="1">
    <citation type="journal article" date="2014" name="Int. J. Syst. Evol. Microbiol.">
        <title>Complete genome sequence of Corynebacterium casei LMG S-19264T (=DSM 44701T), isolated from a smear-ripened cheese.</title>
        <authorList>
            <consortium name="US DOE Joint Genome Institute (JGI-PGF)"/>
            <person name="Walter F."/>
            <person name="Albersmeier A."/>
            <person name="Kalinowski J."/>
            <person name="Ruckert C."/>
        </authorList>
    </citation>
    <scope>NUCLEOTIDE SEQUENCE</scope>
    <source>
        <strain evidence="2">JCM 19831</strain>
    </source>
</reference>
<proteinExistence type="predicted"/>
<organism evidence="2 3">
    <name type="scientific">Dactylosporangium sucinum</name>
    <dbReference type="NCBI Taxonomy" id="1424081"/>
    <lineage>
        <taxon>Bacteria</taxon>
        <taxon>Bacillati</taxon>
        <taxon>Actinomycetota</taxon>
        <taxon>Actinomycetes</taxon>
        <taxon>Micromonosporales</taxon>
        <taxon>Micromonosporaceae</taxon>
        <taxon>Dactylosporangium</taxon>
    </lineage>
</organism>
<reference evidence="2" key="2">
    <citation type="submission" date="2020-09" db="EMBL/GenBank/DDBJ databases">
        <authorList>
            <person name="Sun Q."/>
            <person name="Ohkuma M."/>
        </authorList>
    </citation>
    <scope>NUCLEOTIDE SEQUENCE</scope>
    <source>
        <strain evidence="2">JCM 19831</strain>
    </source>
</reference>
<keyword evidence="3" id="KW-1185">Reference proteome</keyword>
<accession>A0A917UDD5</accession>
<protein>
    <submittedName>
        <fullName evidence="2">Uncharacterized protein</fullName>
    </submittedName>
</protein>
<sequence length="104" mass="10050">MTATTARGVQDEDRRAGRRGSAERDGIDDGPGETIDDCKIEGDAGRPVGSRSDGTGDGSRGSISGGGPGNGMPGGGVGPGASPRSRTGTSSDRTPAPTAPPAAG</sequence>
<evidence type="ECO:0000313" key="2">
    <source>
        <dbReference type="EMBL" id="GGM84679.1"/>
    </source>
</evidence>
<dbReference type="AlphaFoldDB" id="A0A917UDD5"/>
<dbReference type="EMBL" id="BMPI01000097">
    <property type="protein sequence ID" value="GGM84679.1"/>
    <property type="molecule type" value="Genomic_DNA"/>
</dbReference>
<feature type="region of interest" description="Disordered" evidence="1">
    <location>
        <begin position="1"/>
        <end position="104"/>
    </location>
</feature>
<evidence type="ECO:0000256" key="1">
    <source>
        <dbReference type="SAM" id="MobiDB-lite"/>
    </source>
</evidence>
<gene>
    <name evidence="2" type="ORF">GCM10007977_102850</name>
</gene>
<feature type="compositionally biased region" description="Gly residues" evidence="1">
    <location>
        <begin position="55"/>
        <end position="79"/>
    </location>
</feature>
<dbReference type="Proteomes" id="UP000642070">
    <property type="component" value="Unassembled WGS sequence"/>
</dbReference>
<evidence type="ECO:0000313" key="3">
    <source>
        <dbReference type="Proteomes" id="UP000642070"/>
    </source>
</evidence>